<proteinExistence type="inferred from homology"/>
<dbReference type="OrthoDB" id="315686at2"/>
<reference evidence="3 4" key="1">
    <citation type="submission" date="2015-09" db="EMBL/GenBank/DDBJ databases">
        <title>Draft genome sequence of Aliiroseovarius crassostreae CV919-312TSm, the causative agent of Roseovarius Oyster Disease (formerly Juvenile Oyster Disease).</title>
        <authorList>
            <person name="Kessner L."/>
            <person name="Spinard E."/>
            <person name="Nelson D."/>
        </authorList>
    </citation>
    <scope>NUCLEOTIDE SEQUENCE [LARGE SCALE GENOMIC DNA]</scope>
    <source>
        <strain evidence="3 4">CV919-312</strain>
        <plasmid evidence="4">Plasmid unnamed</plasmid>
    </source>
</reference>
<geneLocation type="plasmid" evidence="3">
    <name>unnamed</name>
</geneLocation>
<dbReference type="InterPro" id="IPR005031">
    <property type="entry name" value="COQ10_START"/>
</dbReference>
<dbReference type="RefSeq" id="WP_055187158.1">
    <property type="nucleotide sequence ID" value="NZ_CM003503.1"/>
</dbReference>
<feature type="domain" description="Coenzyme Q-binding protein COQ10 START" evidence="2">
    <location>
        <begin position="103"/>
        <end position="199"/>
    </location>
</feature>
<dbReference type="Proteomes" id="UP000050471">
    <property type="component" value="Plasmid unnamed"/>
</dbReference>
<dbReference type="Gene3D" id="3.30.530.20">
    <property type="match status" value="1"/>
</dbReference>
<evidence type="ECO:0000259" key="2">
    <source>
        <dbReference type="Pfam" id="PF03364"/>
    </source>
</evidence>
<evidence type="ECO:0000313" key="4">
    <source>
        <dbReference type="Proteomes" id="UP000050471"/>
    </source>
</evidence>
<keyword evidence="4" id="KW-1185">Reference proteome</keyword>
<evidence type="ECO:0000313" key="3">
    <source>
        <dbReference type="EMBL" id="KPN61556.1"/>
    </source>
</evidence>
<evidence type="ECO:0000256" key="1">
    <source>
        <dbReference type="ARBA" id="ARBA00008918"/>
    </source>
</evidence>
<dbReference type="InterPro" id="IPR023393">
    <property type="entry name" value="START-like_dom_sf"/>
</dbReference>
<keyword evidence="3" id="KW-0614">Plasmid</keyword>
<dbReference type="SUPFAM" id="SSF55961">
    <property type="entry name" value="Bet v1-like"/>
    <property type="match status" value="1"/>
</dbReference>
<dbReference type="Pfam" id="PF03364">
    <property type="entry name" value="Polyketide_cyc"/>
    <property type="match status" value="1"/>
</dbReference>
<gene>
    <name evidence="3" type="ORF">AKJ29_18410</name>
</gene>
<sequence>MLKRIDLQRSVSDVANVFFELGVLDDVSELTHLSADLRDDLGCDSQEIVSACELVSALALAAEPLDDTTVETVQDLVAHLSAARDPWLPTNEPFVMQGSTIIEQDVDTVFGYIRDYRDWPDVLAHVTMIEPETDDGKLQSFRMHIAELGSGDAYYVQSWRYVNEQYRIVDFLQPRPPEGFVTHKGGWRFEPLADGRTRLISFHGFELEEDASAEDNVALIRKHINAALNTWARWGNA</sequence>
<comment type="caution">
    <text evidence="3">The sequence shown here is derived from an EMBL/GenBank/DDBJ whole genome shotgun (WGS) entry which is preliminary data.</text>
</comment>
<organism evidence="3 4">
    <name type="scientific">Aliiroseovarius crassostreae</name>
    <dbReference type="NCBI Taxonomy" id="154981"/>
    <lineage>
        <taxon>Bacteria</taxon>
        <taxon>Pseudomonadati</taxon>
        <taxon>Pseudomonadota</taxon>
        <taxon>Alphaproteobacteria</taxon>
        <taxon>Rhodobacterales</taxon>
        <taxon>Paracoccaceae</taxon>
        <taxon>Aliiroseovarius</taxon>
    </lineage>
</organism>
<accession>A0A0P7J1Q7</accession>
<dbReference type="AlphaFoldDB" id="A0A0P7J1Q7"/>
<comment type="similarity">
    <text evidence="1">Belongs to the ribosome association toxin RatA family.</text>
</comment>
<protein>
    <recommendedName>
        <fullName evidence="2">Coenzyme Q-binding protein COQ10 START domain-containing protein</fullName>
    </recommendedName>
</protein>
<dbReference type="EMBL" id="LKBA01000026">
    <property type="protein sequence ID" value="KPN61556.1"/>
    <property type="molecule type" value="Genomic_DNA"/>
</dbReference>
<name>A0A0P7J1Q7_9RHOB</name>